<feature type="transmembrane region" description="Helical" evidence="1">
    <location>
        <begin position="43"/>
        <end position="68"/>
    </location>
</feature>
<evidence type="ECO:0000313" key="2">
    <source>
        <dbReference type="EMBL" id="VTR95757.1"/>
    </source>
</evidence>
<name>A0A6P2D4D6_9BACT</name>
<organism evidence="2 3">
    <name type="scientific">Gemmata massiliana</name>
    <dbReference type="NCBI Taxonomy" id="1210884"/>
    <lineage>
        <taxon>Bacteria</taxon>
        <taxon>Pseudomonadati</taxon>
        <taxon>Planctomycetota</taxon>
        <taxon>Planctomycetia</taxon>
        <taxon>Gemmatales</taxon>
        <taxon>Gemmataceae</taxon>
        <taxon>Gemmata</taxon>
    </lineage>
</organism>
<evidence type="ECO:0000256" key="1">
    <source>
        <dbReference type="SAM" id="Phobius"/>
    </source>
</evidence>
<gene>
    <name evidence="2" type="ORF">SOIL9_19570</name>
</gene>
<proteinExistence type="predicted"/>
<dbReference type="Proteomes" id="UP000464178">
    <property type="component" value="Chromosome"/>
</dbReference>
<dbReference type="EMBL" id="LR593886">
    <property type="protein sequence ID" value="VTR95757.1"/>
    <property type="molecule type" value="Genomic_DNA"/>
</dbReference>
<evidence type="ECO:0008006" key="4">
    <source>
        <dbReference type="Google" id="ProtNLM"/>
    </source>
</evidence>
<feature type="transmembrane region" description="Helical" evidence="1">
    <location>
        <begin position="12"/>
        <end position="31"/>
    </location>
</feature>
<keyword evidence="1" id="KW-0812">Transmembrane</keyword>
<accession>A0A6P2D4D6</accession>
<dbReference type="AlphaFoldDB" id="A0A6P2D4D6"/>
<dbReference type="RefSeq" id="WP_162670132.1">
    <property type="nucleotide sequence ID" value="NZ_LR593886.1"/>
</dbReference>
<protein>
    <recommendedName>
        <fullName evidence="4">PH domain-containing protein</fullName>
    </recommendedName>
</protein>
<keyword evidence="1" id="KW-1133">Transmembrane helix</keyword>
<keyword evidence="3" id="KW-1185">Reference proteome</keyword>
<evidence type="ECO:0000313" key="3">
    <source>
        <dbReference type="Proteomes" id="UP000464178"/>
    </source>
</evidence>
<sequence>MEPITFRPRRIAVGYSALFLLPALIVAALLYNDLFDQESVALAILLCLLLTALGMYGGAGLLCLRIVVDGTGIRRSPWWFGGYRVQWENVIWWSVLPLDPIDSPDGGRVLELSVRGRFWPVRILDFEVVRPGLDVLVERVKARPGVSE</sequence>
<keyword evidence="1" id="KW-0472">Membrane</keyword>
<reference evidence="2 3" key="1">
    <citation type="submission" date="2019-05" db="EMBL/GenBank/DDBJ databases">
        <authorList>
            <consortium name="Science for Life Laboratories"/>
        </authorList>
    </citation>
    <scope>NUCLEOTIDE SEQUENCE [LARGE SCALE GENOMIC DNA]</scope>
    <source>
        <strain evidence="2">Soil9</strain>
    </source>
</reference>
<dbReference type="KEGG" id="gms:SOIL9_19570"/>